<dbReference type="Pfam" id="PF01121">
    <property type="entry name" value="CoaE"/>
    <property type="match status" value="1"/>
</dbReference>
<dbReference type="EMBL" id="VLLG01000005">
    <property type="protein sequence ID" value="TWI84346.1"/>
    <property type="molecule type" value="Genomic_DNA"/>
</dbReference>
<gene>
    <name evidence="5" type="primary">coaE</name>
    <name evidence="7" type="ORF">LX66_4712</name>
</gene>
<comment type="catalytic activity">
    <reaction evidence="5">
        <text>3'-dephospho-CoA + ATP = ADP + CoA + H(+)</text>
        <dbReference type="Rhea" id="RHEA:18245"/>
        <dbReference type="ChEBI" id="CHEBI:15378"/>
        <dbReference type="ChEBI" id="CHEBI:30616"/>
        <dbReference type="ChEBI" id="CHEBI:57287"/>
        <dbReference type="ChEBI" id="CHEBI:57328"/>
        <dbReference type="ChEBI" id="CHEBI:456216"/>
        <dbReference type="EC" id="2.7.1.24"/>
    </reaction>
</comment>
<keyword evidence="5" id="KW-0963">Cytoplasm</keyword>
<keyword evidence="4 5" id="KW-0173">Coenzyme A biosynthesis</keyword>
<evidence type="ECO:0000256" key="6">
    <source>
        <dbReference type="NCBIfam" id="TIGR00152"/>
    </source>
</evidence>
<keyword evidence="5 7" id="KW-0418">Kinase</keyword>
<dbReference type="RefSeq" id="WP_145717925.1">
    <property type="nucleotide sequence ID" value="NZ_BAAAFY010000002.1"/>
</dbReference>
<name>A0A562SUG2_CHIJA</name>
<comment type="subcellular location">
    <subcellularLocation>
        <location evidence="5">Cytoplasm</location>
    </subcellularLocation>
</comment>
<evidence type="ECO:0000256" key="2">
    <source>
        <dbReference type="ARBA" id="ARBA00022741"/>
    </source>
</evidence>
<comment type="similarity">
    <text evidence="1 5">Belongs to the CoaE family.</text>
</comment>
<evidence type="ECO:0000256" key="1">
    <source>
        <dbReference type="ARBA" id="ARBA00009018"/>
    </source>
</evidence>
<dbReference type="InterPro" id="IPR027417">
    <property type="entry name" value="P-loop_NTPase"/>
</dbReference>
<dbReference type="OrthoDB" id="9812943at2"/>
<dbReference type="NCBIfam" id="TIGR00152">
    <property type="entry name" value="dephospho-CoA kinase"/>
    <property type="match status" value="1"/>
</dbReference>
<sequence length="193" mass="22105">MLKIGITGGIGSGKSTVCRIFELLGIPVYYADAMAKEIMNRDPELKAQIKQHFGEDIYDSQGLLDRQRLGGIVFRDQARLQLLNSLVHPATIRDSEQWAARQQAPYVLKEAALLFESEAFHYLDKVIGVSAPQPLRLLRVMQRDQASREEVLARMHKQMDETIKMRLCDYVIYNDEQQMVIPQVLALHEKLTH</sequence>
<dbReference type="HAMAP" id="MF_00376">
    <property type="entry name" value="Dephospho_CoA_kinase"/>
    <property type="match status" value="1"/>
</dbReference>
<dbReference type="UniPathway" id="UPA00241">
    <property type="reaction ID" value="UER00356"/>
</dbReference>
<dbReference type="EC" id="2.7.1.24" evidence="5 6"/>
<dbReference type="SUPFAM" id="SSF52540">
    <property type="entry name" value="P-loop containing nucleoside triphosphate hydrolases"/>
    <property type="match status" value="1"/>
</dbReference>
<dbReference type="Gene3D" id="3.40.50.300">
    <property type="entry name" value="P-loop containing nucleotide triphosphate hydrolases"/>
    <property type="match status" value="1"/>
</dbReference>
<reference evidence="7 8" key="1">
    <citation type="journal article" date="2013" name="Stand. Genomic Sci.">
        <title>Genomic Encyclopedia of Type Strains, Phase I: The one thousand microbial genomes (KMG-I) project.</title>
        <authorList>
            <person name="Kyrpides N.C."/>
            <person name="Woyke T."/>
            <person name="Eisen J.A."/>
            <person name="Garrity G."/>
            <person name="Lilburn T.G."/>
            <person name="Beck B.J."/>
            <person name="Whitman W.B."/>
            <person name="Hugenholtz P."/>
            <person name="Klenk H.P."/>
        </authorList>
    </citation>
    <scope>NUCLEOTIDE SEQUENCE [LARGE SCALE GENOMIC DNA]</scope>
    <source>
        <strain evidence="7 8">DSM 13484</strain>
    </source>
</reference>
<organism evidence="7 8">
    <name type="scientific">Chitinophaga japonensis</name>
    <name type="common">Flexibacter japonensis</name>
    <dbReference type="NCBI Taxonomy" id="104662"/>
    <lineage>
        <taxon>Bacteria</taxon>
        <taxon>Pseudomonadati</taxon>
        <taxon>Bacteroidota</taxon>
        <taxon>Chitinophagia</taxon>
        <taxon>Chitinophagales</taxon>
        <taxon>Chitinophagaceae</taxon>
        <taxon>Chitinophaga</taxon>
    </lineage>
</organism>
<dbReference type="CDD" id="cd02022">
    <property type="entry name" value="DPCK"/>
    <property type="match status" value="1"/>
</dbReference>
<comment type="caution">
    <text evidence="7">The sequence shown here is derived from an EMBL/GenBank/DDBJ whole genome shotgun (WGS) entry which is preliminary data.</text>
</comment>
<evidence type="ECO:0000313" key="8">
    <source>
        <dbReference type="Proteomes" id="UP000316778"/>
    </source>
</evidence>
<keyword evidence="8" id="KW-1185">Reference proteome</keyword>
<accession>A0A562SUG2</accession>
<dbReference type="AlphaFoldDB" id="A0A562SUG2"/>
<dbReference type="Proteomes" id="UP000316778">
    <property type="component" value="Unassembled WGS sequence"/>
</dbReference>
<keyword evidence="5" id="KW-0808">Transferase</keyword>
<evidence type="ECO:0000256" key="5">
    <source>
        <dbReference type="HAMAP-Rule" id="MF_00376"/>
    </source>
</evidence>
<dbReference type="InterPro" id="IPR001977">
    <property type="entry name" value="Depp_CoAkinase"/>
</dbReference>
<protein>
    <recommendedName>
        <fullName evidence="5 6">Dephospho-CoA kinase</fullName>
        <ecNumber evidence="5 6">2.7.1.24</ecNumber>
    </recommendedName>
    <alternativeName>
        <fullName evidence="5">Dephosphocoenzyme A kinase</fullName>
    </alternativeName>
</protein>
<dbReference type="GO" id="GO:0005524">
    <property type="term" value="F:ATP binding"/>
    <property type="evidence" value="ECO:0007669"/>
    <property type="project" value="UniProtKB-UniRule"/>
</dbReference>
<feature type="binding site" evidence="5">
    <location>
        <begin position="11"/>
        <end position="16"/>
    </location>
    <ligand>
        <name>ATP</name>
        <dbReference type="ChEBI" id="CHEBI:30616"/>
    </ligand>
</feature>
<dbReference type="GO" id="GO:0015937">
    <property type="term" value="P:coenzyme A biosynthetic process"/>
    <property type="evidence" value="ECO:0007669"/>
    <property type="project" value="UniProtKB-UniRule"/>
</dbReference>
<dbReference type="PANTHER" id="PTHR10695:SF46">
    <property type="entry name" value="BIFUNCTIONAL COENZYME A SYNTHASE-RELATED"/>
    <property type="match status" value="1"/>
</dbReference>
<dbReference type="PANTHER" id="PTHR10695">
    <property type="entry name" value="DEPHOSPHO-COA KINASE-RELATED"/>
    <property type="match status" value="1"/>
</dbReference>
<comment type="function">
    <text evidence="5">Catalyzes the phosphorylation of the 3'-hydroxyl group of dephosphocoenzyme A to form coenzyme A.</text>
</comment>
<evidence type="ECO:0000256" key="4">
    <source>
        <dbReference type="ARBA" id="ARBA00022993"/>
    </source>
</evidence>
<proteinExistence type="inferred from homology"/>
<keyword evidence="2 5" id="KW-0547">Nucleotide-binding</keyword>
<comment type="pathway">
    <text evidence="5">Cofactor biosynthesis; coenzyme A biosynthesis; CoA from (R)-pantothenate: step 5/5.</text>
</comment>
<evidence type="ECO:0000256" key="3">
    <source>
        <dbReference type="ARBA" id="ARBA00022840"/>
    </source>
</evidence>
<evidence type="ECO:0000313" key="7">
    <source>
        <dbReference type="EMBL" id="TWI84346.1"/>
    </source>
</evidence>
<dbReference type="GO" id="GO:0004140">
    <property type="term" value="F:dephospho-CoA kinase activity"/>
    <property type="evidence" value="ECO:0007669"/>
    <property type="project" value="UniProtKB-UniRule"/>
</dbReference>
<dbReference type="GO" id="GO:0005737">
    <property type="term" value="C:cytoplasm"/>
    <property type="evidence" value="ECO:0007669"/>
    <property type="project" value="UniProtKB-SubCell"/>
</dbReference>
<keyword evidence="3 5" id="KW-0067">ATP-binding</keyword>
<dbReference type="PROSITE" id="PS51219">
    <property type="entry name" value="DPCK"/>
    <property type="match status" value="1"/>
</dbReference>